<dbReference type="PANTHER" id="PTHR30472">
    <property type="entry name" value="FERRIC ENTEROBACTIN TRANSPORT SYSTEM PERMEASE PROTEIN"/>
    <property type="match status" value="1"/>
</dbReference>
<dbReference type="Proteomes" id="UP001500622">
    <property type="component" value="Unassembled WGS sequence"/>
</dbReference>
<dbReference type="SUPFAM" id="SSF81345">
    <property type="entry name" value="ABC transporter involved in vitamin B12 uptake, BtuC"/>
    <property type="match status" value="1"/>
</dbReference>
<dbReference type="PANTHER" id="PTHR30472:SF24">
    <property type="entry name" value="FERRIC ENTEROBACTIN TRANSPORT SYSTEM PERMEASE PROTEIN FEPG"/>
    <property type="match status" value="1"/>
</dbReference>
<evidence type="ECO:0000256" key="7">
    <source>
        <dbReference type="ARBA" id="ARBA00023136"/>
    </source>
</evidence>
<feature type="transmembrane region" description="Helical" evidence="8">
    <location>
        <begin position="110"/>
        <end position="130"/>
    </location>
</feature>
<gene>
    <name evidence="9" type="ORF">GCM10023169_20300</name>
</gene>
<dbReference type="RefSeq" id="WP_345216142.1">
    <property type="nucleotide sequence ID" value="NZ_BAABGN010000008.1"/>
</dbReference>
<feature type="transmembrane region" description="Helical" evidence="8">
    <location>
        <begin position="80"/>
        <end position="98"/>
    </location>
</feature>
<keyword evidence="5 8" id="KW-0812">Transmembrane</keyword>
<feature type="transmembrane region" description="Helical" evidence="8">
    <location>
        <begin position="253"/>
        <end position="279"/>
    </location>
</feature>
<comment type="caution">
    <text evidence="9">The sequence shown here is derived from an EMBL/GenBank/DDBJ whole genome shotgun (WGS) entry which is preliminary data.</text>
</comment>
<keyword evidence="6 8" id="KW-1133">Transmembrane helix</keyword>
<evidence type="ECO:0000313" key="9">
    <source>
        <dbReference type="EMBL" id="GAA4423998.1"/>
    </source>
</evidence>
<evidence type="ECO:0000256" key="1">
    <source>
        <dbReference type="ARBA" id="ARBA00004651"/>
    </source>
</evidence>
<reference evidence="10" key="1">
    <citation type="journal article" date="2019" name="Int. J. Syst. Evol. Microbiol.">
        <title>The Global Catalogue of Microorganisms (GCM) 10K type strain sequencing project: providing services to taxonomists for standard genome sequencing and annotation.</title>
        <authorList>
            <consortium name="The Broad Institute Genomics Platform"/>
            <consortium name="The Broad Institute Genome Sequencing Center for Infectious Disease"/>
            <person name="Wu L."/>
            <person name="Ma J."/>
        </authorList>
    </citation>
    <scope>NUCLEOTIDE SEQUENCE [LARGE SCALE GENOMIC DNA]</scope>
    <source>
        <strain evidence="10">JCM 17810</strain>
    </source>
</reference>
<dbReference type="Gene3D" id="1.10.3470.10">
    <property type="entry name" value="ABC transporter involved in vitamin B12 uptake, BtuC"/>
    <property type="match status" value="1"/>
</dbReference>
<keyword evidence="7 8" id="KW-0472">Membrane</keyword>
<comment type="subcellular location">
    <subcellularLocation>
        <location evidence="1">Cell membrane</location>
        <topology evidence="1">Multi-pass membrane protein</topology>
    </subcellularLocation>
</comment>
<feature type="transmembrane region" description="Helical" evidence="8">
    <location>
        <begin position="30"/>
        <end position="47"/>
    </location>
</feature>
<evidence type="ECO:0000313" key="10">
    <source>
        <dbReference type="Proteomes" id="UP001500622"/>
    </source>
</evidence>
<evidence type="ECO:0000256" key="4">
    <source>
        <dbReference type="ARBA" id="ARBA00022475"/>
    </source>
</evidence>
<dbReference type="EMBL" id="BAABGN010000008">
    <property type="protein sequence ID" value="GAA4423998.1"/>
    <property type="molecule type" value="Genomic_DNA"/>
</dbReference>
<dbReference type="InterPro" id="IPR000522">
    <property type="entry name" value="ABC_transptr_permease_BtuC"/>
</dbReference>
<sequence>MTTTLTTPPPGRAATTVPRPVRLRPPRSRVLVAVLSVLVLVLAWSGLTTDTDMSAVEVLRTLAGQGDEEFTIFRLRLPRVALGAAVGVAFGLAGAIFQSVLRNPLASPDILGVSGGASLAAATAILVGGLSGAAVSAAALTGAFAAAIAIYVLAWRSGVSGYRFVLVGVGVAFLVQSGLAYLVSRADVSDVRDALIWMVGSIGTPPWSDVATLAAALAVLLPAVWAVAGPLRILQLGDDTAGGLGVRPEIGRLLALALAVALAAAGTAFAGPVAFVAFVSAPIARRLAPTAGLALVPSALVGVVLVLAADLVGQYLLPMAVPVGIVTGVVGAPYLLWLLAADNRRGKSA</sequence>
<feature type="transmembrane region" description="Helical" evidence="8">
    <location>
        <begin position="315"/>
        <end position="340"/>
    </location>
</feature>
<feature type="transmembrane region" description="Helical" evidence="8">
    <location>
        <begin position="137"/>
        <end position="155"/>
    </location>
</feature>
<feature type="transmembrane region" description="Helical" evidence="8">
    <location>
        <begin position="291"/>
        <end position="309"/>
    </location>
</feature>
<proteinExistence type="inferred from homology"/>
<organism evidence="9 10">
    <name type="scientific">Georgenia halophila</name>
    <dbReference type="NCBI Taxonomy" id="620889"/>
    <lineage>
        <taxon>Bacteria</taxon>
        <taxon>Bacillati</taxon>
        <taxon>Actinomycetota</taxon>
        <taxon>Actinomycetes</taxon>
        <taxon>Micrococcales</taxon>
        <taxon>Bogoriellaceae</taxon>
        <taxon>Georgenia</taxon>
    </lineage>
</organism>
<evidence type="ECO:0000256" key="6">
    <source>
        <dbReference type="ARBA" id="ARBA00022989"/>
    </source>
</evidence>
<evidence type="ECO:0000256" key="3">
    <source>
        <dbReference type="ARBA" id="ARBA00022448"/>
    </source>
</evidence>
<dbReference type="CDD" id="cd06550">
    <property type="entry name" value="TM_ABC_iron-siderophores_like"/>
    <property type="match status" value="1"/>
</dbReference>
<dbReference type="InterPro" id="IPR037294">
    <property type="entry name" value="ABC_BtuC-like"/>
</dbReference>
<name>A0ABP8L6W7_9MICO</name>
<evidence type="ECO:0000256" key="2">
    <source>
        <dbReference type="ARBA" id="ARBA00007935"/>
    </source>
</evidence>
<dbReference type="Pfam" id="PF01032">
    <property type="entry name" value="FecCD"/>
    <property type="match status" value="1"/>
</dbReference>
<keyword evidence="10" id="KW-1185">Reference proteome</keyword>
<keyword evidence="3" id="KW-0813">Transport</keyword>
<keyword evidence="4" id="KW-1003">Cell membrane</keyword>
<feature type="transmembrane region" description="Helical" evidence="8">
    <location>
        <begin position="161"/>
        <end position="183"/>
    </location>
</feature>
<protein>
    <submittedName>
        <fullName evidence="9">Iron chelate uptake ABC transporter family permease subunit</fullName>
    </submittedName>
</protein>
<evidence type="ECO:0000256" key="8">
    <source>
        <dbReference type="SAM" id="Phobius"/>
    </source>
</evidence>
<evidence type="ECO:0000256" key="5">
    <source>
        <dbReference type="ARBA" id="ARBA00022692"/>
    </source>
</evidence>
<comment type="similarity">
    <text evidence="2">Belongs to the binding-protein-dependent transport system permease family. FecCD subfamily.</text>
</comment>
<accession>A0ABP8L6W7</accession>